<dbReference type="Gene3D" id="1.10.150.450">
    <property type="match status" value="1"/>
</dbReference>
<dbReference type="SUPFAM" id="SSF53448">
    <property type="entry name" value="Nucleotide-diphospho-sugar transferases"/>
    <property type="match status" value="1"/>
</dbReference>
<protein>
    <submittedName>
        <fullName evidence="2">Uncharacterized protein</fullName>
    </submittedName>
</protein>
<comment type="caution">
    <text evidence="2">The sequence shown here is derived from an EMBL/GenBank/DDBJ whole genome shotgun (WGS) entry which is preliminary data.</text>
</comment>
<accession>A0ABD3M5S1</accession>
<dbReference type="Proteomes" id="UP001530293">
    <property type="component" value="Unassembled WGS sequence"/>
</dbReference>
<dbReference type="SUPFAM" id="SSF56784">
    <property type="entry name" value="HAD-like"/>
    <property type="match status" value="1"/>
</dbReference>
<dbReference type="Gene3D" id="3.40.50.1000">
    <property type="entry name" value="HAD superfamily/HAD-like"/>
    <property type="match status" value="1"/>
</dbReference>
<dbReference type="PANTHER" id="PTHR31834:SF1">
    <property type="entry name" value="INITIATION-SPECIFIC ALPHA-1,6-MANNOSYLTRANSFERASE"/>
    <property type="match status" value="1"/>
</dbReference>
<dbReference type="SFLD" id="SFLDG01129">
    <property type="entry name" value="C1.5:_HAD__Beta-PGM__Phosphata"/>
    <property type="match status" value="1"/>
</dbReference>
<dbReference type="PANTHER" id="PTHR31834">
    <property type="entry name" value="INITIATION-SPECIFIC ALPHA-1,6-MANNOSYLTRANSFERASE"/>
    <property type="match status" value="1"/>
</dbReference>
<dbReference type="Pfam" id="PF00702">
    <property type="entry name" value="Hydrolase"/>
    <property type="match status" value="1"/>
</dbReference>
<gene>
    <name evidence="2" type="ORF">ACHAWU_009171</name>
</gene>
<dbReference type="InterPro" id="IPR023214">
    <property type="entry name" value="HAD_sf"/>
</dbReference>
<reference evidence="2 3" key="1">
    <citation type="submission" date="2024-10" db="EMBL/GenBank/DDBJ databases">
        <title>Updated reference genomes for cyclostephanoid diatoms.</title>
        <authorList>
            <person name="Roberts W.R."/>
            <person name="Alverson A.J."/>
        </authorList>
    </citation>
    <scope>NUCLEOTIDE SEQUENCE [LARGE SCALE GENOMIC DNA]</scope>
    <source>
        <strain evidence="2 3">AJA232-27</strain>
    </source>
</reference>
<dbReference type="Gene3D" id="3.90.550.20">
    <property type="match status" value="1"/>
</dbReference>
<dbReference type="InterPro" id="IPR029044">
    <property type="entry name" value="Nucleotide-diphossugar_trans"/>
</dbReference>
<name>A0ABD3M5S1_9STRA</name>
<proteinExistence type="predicted"/>
<evidence type="ECO:0000256" key="1">
    <source>
        <dbReference type="SAM" id="MobiDB-lite"/>
    </source>
</evidence>
<evidence type="ECO:0000313" key="2">
    <source>
        <dbReference type="EMBL" id="KAL3759303.1"/>
    </source>
</evidence>
<keyword evidence="3" id="KW-1185">Reference proteome</keyword>
<evidence type="ECO:0000313" key="3">
    <source>
        <dbReference type="Proteomes" id="UP001530293"/>
    </source>
</evidence>
<dbReference type="InterPro" id="IPR006439">
    <property type="entry name" value="HAD-SF_hydro_IA"/>
</dbReference>
<dbReference type="InterPro" id="IPR036412">
    <property type="entry name" value="HAD-like_sf"/>
</dbReference>
<dbReference type="AlphaFoldDB" id="A0ABD3M5S1"/>
<dbReference type="Pfam" id="PF04488">
    <property type="entry name" value="Gly_transf_sug"/>
    <property type="match status" value="1"/>
</dbReference>
<dbReference type="NCBIfam" id="TIGR01509">
    <property type="entry name" value="HAD-SF-IA-v3"/>
    <property type="match status" value="1"/>
</dbReference>
<dbReference type="EMBL" id="JALLBG020000205">
    <property type="protein sequence ID" value="KAL3759303.1"/>
    <property type="molecule type" value="Genomic_DNA"/>
</dbReference>
<sequence>MQYTPVEQRSYLELHGGKCHSGGLLSRYDLFVKTPILSNLAIELWKYCALYLEGGVYVDAETAPLAALGDVLGWDNNANSRKNYAVVSMTRDSGVSPRLISPNTSISDAVTSATSHGTGNPIAISSMLAISTKQHSVPERMIGTLMLTSTDLLESDALLLPKALMNFINEDNAKSNEWGLLKQRCNGIEIAPAGYGNGLPRTLRHCPPSSGYCCEILDPTSSFVFLLSRQSLVPNQLLPSSSKLPRPYAEIHNSSSSGNGGTVINAVVPEKEVAFLSTIREDPSSPLIRSSSTYTPGNSDTTPNIYELLSRENSLPNQEKNKQACMDCLREKKAANCALCGEKCPKFCNKLCELNKTEKPVKRVLSVVGPKYRKDPERWIPRIIHQVPEKYPNMSRLIESWKRSGWEYHFWDDNSAAEFLSLHFPPEVREAYESIIPGAFKADLFRYCVLLIMGGIYADMDVMLESNLDAAVPADVGFMTPVDAPGTRPDRRMCLWNGFIASAPAHPFLSRAIEHVVNNIRNRFTVVDYDHMMCPTPELSVVHAFSTLFTAGPCILGLAVNEIMGRDLQQTFADGDLKGADSVNGVPGRTIILNQNKWDMGGEDLLHLMHDLLLGLILRVKSESTLMNIVSHLPFQLQLIVLPTDMPDYDDRKELEGDDKEQAAHYSKTLDRNSIYGEGKVYINREIAHERIVMTTQAVEAAADDRQTTETKITTIIFDVDDTLYDVGTGFTAHRNTEGATSFMVDKLYFPSKAEAQIVRDEYFKRYHSTAKGLTAAEAEGKLPPLPAGVSLPNGRTNMFDTRELDEYWANNLDFSLLGGPDPKCINFFDNTSNIRINNNNKLNIVAFSNGPRKYVCRVLKEIGLDSYFSPENIFAVTDVLPHCKPDKASFELVLERIGAKPHETIMVEDSMKNVRMAKSLGMRTILVTGKGRSVKRRHGAETKLDKMGNDAEATKPDDAPDESDPAVDAAVEVASEIGDVLNLWLGD</sequence>
<dbReference type="FunFam" id="3.90.550.20:FF:000008">
    <property type="entry name" value="Mannosyltransferase OCH1 and related enzymes"/>
    <property type="match status" value="1"/>
</dbReference>
<feature type="compositionally biased region" description="Basic and acidic residues" evidence="1">
    <location>
        <begin position="940"/>
        <end position="959"/>
    </location>
</feature>
<dbReference type="InterPro" id="IPR039367">
    <property type="entry name" value="Och1-like"/>
</dbReference>
<feature type="region of interest" description="Disordered" evidence="1">
    <location>
        <begin position="937"/>
        <end position="968"/>
    </location>
</feature>
<dbReference type="SFLD" id="SFLDS00003">
    <property type="entry name" value="Haloacid_Dehalogenase"/>
    <property type="match status" value="1"/>
</dbReference>
<organism evidence="2 3">
    <name type="scientific">Discostella pseudostelligera</name>
    <dbReference type="NCBI Taxonomy" id="259834"/>
    <lineage>
        <taxon>Eukaryota</taxon>
        <taxon>Sar</taxon>
        <taxon>Stramenopiles</taxon>
        <taxon>Ochrophyta</taxon>
        <taxon>Bacillariophyta</taxon>
        <taxon>Coscinodiscophyceae</taxon>
        <taxon>Thalassiosirophycidae</taxon>
        <taxon>Stephanodiscales</taxon>
        <taxon>Stephanodiscaceae</taxon>
        <taxon>Discostella</taxon>
    </lineage>
</organism>
<dbReference type="InterPro" id="IPR007577">
    <property type="entry name" value="GlycoTrfase_DXD_sugar-bd_CS"/>
</dbReference>